<evidence type="ECO:0000313" key="2">
    <source>
        <dbReference type="Proteomes" id="UP000266177"/>
    </source>
</evidence>
<accession>A0A3A3GJ26</accession>
<gene>
    <name evidence="1" type="ORF">DQX05_14945</name>
</gene>
<name>A0A3A3GJ26_PANTH</name>
<comment type="caution">
    <text evidence="1">The sequence shown here is derived from an EMBL/GenBank/DDBJ whole genome shotgun (WGS) entry which is preliminary data.</text>
</comment>
<dbReference type="EMBL" id="QYZD01000012">
    <property type="protein sequence ID" value="RJG23160.1"/>
    <property type="molecule type" value="Genomic_DNA"/>
</dbReference>
<dbReference type="Proteomes" id="UP000266177">
    <property type="component" value="Unassembled WGS sequence"/>
</dbReference>
<proteinExistence type="predicted"/>
<dbReference type="AlphaFoldDB" id="A0A3A3GJ26"/>
<protein>
    <recommendedName>
        <fullName evidence="3">DUF2642 domain-containing protein</fullName>
    </recommendedName>
</protein>
<evidence type="ECO:0000313" key="1">
    <source>
        <dbReference type="EMBL" id="RJG23160.1"/>
    </source>
</evidence>
<dbReference type="OrthoDB" id="2639971at2"/>
<reference evidence="1 2" key="1">
    <citation type="submission" date="2018-09" db="EMBL/GenBank/DDBJ databases">
        <title>Paenibacillus SK2017-BO5.</title>
        <authorList>
            <person name="Piskunova J.V."/>
            <person name="Dubiley S.A."/>
            <person name="Severinov K.V."/>
        </authorList>
    </citation>
    <scope>NUCLEOTIDE SEQUENCE [LARGE SCALE GENOMIC DNA]</scope>
    <source>
        <strain evidence="1 2">BO5</strain>
    </source>
</reference>
<dbReference type="RefSeq" id="WP_119794370.1">
    <property type="nucleotide sequence ID" value="NZ_QYZD01000012.1"/>
</dbReference>
<organism evidence="1 2">
    <name type="scientific">Paenibacillus thiaminolyticus</name>
    <name type="common">Bacillus thiaminolyticus</name>
    <dbReference type="NCBI Taxonomy" id="49283"/>
    <lineage>
        <taxon>Bacteria</taxon>
        <taxon>Bacillati</taxon>
        <taxon>Bacillota</taxon>
        <taxon>Bacilli</taxon>
        <taxon>Bacillales</taxon>
        <taxon>Paenibacillaceae</taxon>
        <taxon>Paenibacillus</taxon>
    </lineage>
</organism>
<sequence>MNFRQLLRGYIGTVVEIITAHGLTTGRLQSVGSSTLTIKVPPILDGPSGQLAAIPLQAIEFVRIPADG</sequence>
<evidence type="ECO:0008006" key="3">
    <source>
        <dbReference type="Google" id="ProtNLM"/>
    </source>
</evidence>